<name>A0A0K2UHR9_LEPSM</name>
<dbReference type="EMBL" id="HACA01020264">
    <property type="protein sequence ID" value="CDW37625.1"/>
    <property type="molecule type" value="Transcribed_RNA"/>
</dbReference>
<protein>
    <submittedName>
        <fullName evidence="1">Uncharacterized protein</fullName>
    </submittedName>
</protein>
<dbReference type="AlphaFoldDB" id="A0A0K2UHR9"/>
<proteinExistence type="predicted"/>
<evidence type="ECO:0000313" key="1">
    <source>
        <dbReference type="EMBL" id="CDW37625.1"/>
    </source>
</evidence>
<organism evidence="1">
    <name type="scientific">Lepeophtheirus salmonis</name>
    <name type="common">Salmon louse</name>
    <name type="synonym">Caligus salmonis</name>
    <dbReference type="NCBI Taxonomy" id="72036"/>
    <lineage>
        <taxon>Eukaryota</taxon>
        <taxon>Metazoa</taxon>
        <taxon>Ecdysozoa</taxon>
        <taxon>Arthropoda</taxon>
        <taxon>Crustacea</taxon>
        <taxon>Multicrustacea</taxon>
        <taxon>Hexanauplia</taxon>
        <taxon>Copepoda</taxon>
        <taxon>Siphonostomatoida</taxon>
        <taxon>Caligidae</taxon>
        <taxon>Lepeophtheirus</taxon>
    </lineage>
</organism>
<reference evidence="1" key="1">
    <citation type="submission" date="2014-05" db="EMBL/GenBank/DDBJ databases">
        <authorList>
            <person name="Chronopoulou M."/>
        </authorList>
    </citation>
    <scope>NUCLEOTIDE SEQUENCE</scope>
    <source>
        <tissue evidence="1">Whole organism</tissue>
    </source>
</reference>
<sequence>MKTYCNSSPPIPMQYSLCSSPPCSTLSNALLKSKCITYVSSEESLLRATSSQNDNRFVTQDLPLWNPRCLSIIFSRTVQK</sequence>
<accession>A0A0K2UHR9</accession>